<comment type="caution">
    <text evidence="1">The sequence shown here is derived from an EMBL/GenBank/DDBJ whole genome shotgun (WGS) entry which is preliminary data.</text>
</comment>
<dbReference type="AlphaFoldDB" id="A0A3R6F940"/>
<accession>A0A3R6F940</accession>
<evidence type="ECO:0008006" key="3">
    <source>
        <dbReference type="Google" id="ProtNLM"/>
    </source>
</evidence>
<reference evidence="1 2" key="1">
    <citation type="submission" date="2018-08" db="EMBL/GenBank/DDBJ databases">
        <title>A genome reference for cultivated species of the human gut microbiota.</title>
        <authorList>
            <person name="Zou Y."/>
            <person name="Xue W."/>
            <person name="Luo G."/>
        </authorList>
    </citation>
    <scope>NUCLEOTIDE SEQUENCE [LARGE SCALE GENOMIC DNA]</scope>
    <source>
        <strain evidence="1 2">AF46-2NS</strain>
    </source>
</reference>
<gene>
    <name evidence="1" type="ORF">DW079_09265</name>
</gene>
<organism evidence="1 2">
    <name type="scientific">Segatella copri</name>
    <dbReference type="NCBI Taxonomy" id="165179"/>
    <lineage>
        <taxon>Bacteria</taxon>
        <taxon>Pseudomonadati</taxon>
        <taxon>Bacteroidota</taxon>
        <taxon>Bacteroidia</taxon>
        <taxon>Bacteroidales</taxon>
        <taxon>Prevotellaceae</taxon>
        <taxon>Segatella</taxon>
    </lineage>
</organism>
<dbReference type="Proteomes" id="UP000286211">
    <property type="component" value="Unassembled WGS sequence"/>
</dbReference>
<sequence>MEPKLGDIMKVNPSLTGLTDWIEGQVIDVEHNPFMGLVISIKDNLGRIFFGQSKYFKIA</sequence>
<evidence type="ECO:0000313" key="1">
    <source>
        <dbReference type="EMBL" id="RHK09818.1"/>
    </source>
</evidence>
<proteinExistence type="predicted"/>
<evidence type="ECO:0000313" key="2">
    <source>
        <dbReference type="Proteomes" id="UP000286211"/>
    </source>
</evidence>
<protein>
    <recommendedName>
        <fullName evidence="3">Transcriptional regulator</fullName>
    </recommendedName>
</protein>
<name>A0A3R6F940_9BACT</name>
<dbReference type="EMBL" id="QRNB01000045">
    <property type="protein sequence ID" value="RHK09818.1"/>
    <property type="molecule type" value="Genomic_DNA"/>
</dbReference>